<comment type="caution">
    <text evidence="2">The sequence shown here is derived from an EMBL/GenBank/DDBJ whole genome shotgun (WGS) entry which is preliminary data.</text>
</comment>
<evidence type="ECO:0000313" key="3">
    <source>
        <dbReference type="Proteomes" id="UP001157091"/>
    </source>
</evidence>
<dbReference type="SUPFAM" id="SSF53187">
    <property type="entry name" value="Zn-dependent exopeptidases"/>
    <property type="match status" value="1"/>
</dbReference>
<name>A0ABQ6HWG3_9MICO</name>
<feature type="compositionally biased region" description="Low complexity" evidence="1">
    <location>
        <begin position="161"/>
        <end position="197"/>
    </location>
</feature>
<dbReference type="PANTHER" id="PTHR11014">
    <property type="entry name" value="PEPTIDASE M20 FAMILY MEMBER"/>
    <property type="match status" value="1"/>
</dbReference>
<evidence type="ECO:0000256" key="1">
    <source>
        <dbReference type="SAM" id="MobiDB-lite"/>
    </source>
</evidence>
<gene>
    <name evidence="2" type="ORF">GCM10025864_01250</name>
</gene>
<organism evidence="2 3">
    <name type="scientific">Luteimicrobium album</name>
    <dbReference type="NCBI Taxonomy" id="1054550"/>
    <lineage>
        <taxon>Bacteria</taxon>
        <taxon>Bacillati</taxon>
        <taxon>Actinomycetota</taxon>
        <taxon>Actinomycetes</taxon>
        <taxon>Micrococcales</taxon>
        <taxon>Luteimicrobium</taxon>
    </lineage>
</organism>
<protein>
    <recommendedName>
        <fullName evidence="4">Amidohydrolase</fullName>
    </recommendedName>
</protein>
<evidence type="ECO:0008006" key="4">
    <source>
        <dbReference type="Google" id="ProtNLM"/>
    </source>
</evidence>
<dbReference type="EMBL" id="BSUK01000001">
    <property type="protein sequence ID" value="GMA22366.1"/>
    <property type="molecule type" value="Genomic_DNA"/>
</dbReference>
<evidence type="ECO:0000313" key="2">
    <source>
        <dbReference type="EMBL" id="GMA22366.1"/>
    </source>
</evidence>
<dbReference type="Proteomes" id="UP001157091">
    <property type="component" value="Unassembled WGS sequence"/>
</dbReference>
<dbReference type="InterPro" id="IPR017439">
    <property type="entry name" value="Amidohydrolase"/>
</dbReference>
<sequence length="208" mass="21505">MTATAPVPAADALAARVAALVAELEPELVAVRRDVHAHPELARTEVRTTRVVADRLRAAGLAPRLLDGSGLVCDVGRDGDHGFGSEVPAVALRADIDALPLDDACGLPFASTVPGVAHACGHDVHTAVVLGAGLVLARLHDDGLLPRPVRLIFQPAEEVMPGARSTSSSRAASTASSGSSPCTPSRRSTSGRSARASARSRRRRTRSP</sequence>
<reference evidence="3" key="1">
    <citation type="journal article" date="2019" name="Int. J. Syst. Evol. Microbiol.">
        <title>The Global Catalogue of Microorganisms (GCM) 10K type strain sequencing project: providing services to taxonomists for standard genome sequencing and annotation.</title>
        <authorList>
            <consortium name="The Broad Institute Genomics Platform"/>
            <consortium name="The Broad Institute Genome Sequencing Center for Infectious Disease"/>
            <person name="Wu L."/>
            <person name="Ma J."/>
        </authorList>
    </citation>
    <scope>NUCLEOTIDE SEQUENCE [LARGE SCALE GENOMIC DNA]</scope>
    <source>
        <strain evidence="3">NBRC 106348</strain>
    </source>
</reference>
<feature type="region of interest" description="Disordered" evidence="1">
    <location>
        <begin position="159"/>
        <end position="208"/>
    </location>
</feature>
<keyword evidence="3" id="KW-1185">Reference proteome</keyword>
<feature type="compositionally biased region" description="Basic residues" evidence="1">
    <location>
        <begin position="198"/>
        <end position="208"/>
    </location>
</feature>
<dbReference type="Pfam" id="PF01546">
    <property type="entry name" value="Peptidase_M20"/>
    <property type="match status" value="1"/>
</dbReference>
<dbReference type="InterPro" id="IPR002933">
    <property type="entry name" value="Peptidase_M20"/>
</dbReference>
<proteinExistence type="predicted"/>
<dbReference type="Gene3D" id="3.40.630.10">
    <property type="entry name" value="Zn peptidases"/>
    <property type="match status" value="1"/>
</dbReference>
<dbReference type="PANTHER" id="PTHR11014:SF63">
    <property type="entry name" value="METALLOPEPTIDASE, PUTATIVE (AFU_ORTHOLOGUE AFUA_6G09600)-RELATED"/>
    <property type="match status" value="1"/>
</dbReference>
<accession>A0ABQ6HWG3</accession>